<name>A0A7C4H625_9CREN</name>
<gene>
    <name evidence="3" type="ORF">ENU31_00470</name>
</gene>
<dbReference type="Gene3D" id="3.90.76.10">
    <property type="entry name" value="Dipeptide-binding Protein, Domain 1"/>
    <property type="match status" value="1"/>
</dbReference>
<comment type="caution">
    <text evidence="3">The sequence shown here is derived from an EMBL/GenBank/DDBJ whole genome shotgun (WGS) entry which is preliminary data.</text>
</comment>
<organism evidence="3">
    <name type="scientific">Ignisphaera aggregans</name>
    <dbReference type="NCBI Taxonomy" id="334771"/>
    <lineage>
        <taxon>Archaea</taxon>
        <taxon>Thermoproteota</taxon>
        <taxon>Thermoprotei</taxon>
        <taxon>Desulfurococcales</taxon>
        <taxon>Desulfurococcaceae</taxon>
        <taxon>Ignisphaera</taxon>
    </lineage>
</organism>
<dbReference type="CDD" id="cd08509">
    <property type="entry name" value="PBP2_TmCBP_oligosaccharides_like"/>
    <property type="match status" value="1"/>
</dbReference>
<dbReference type="Pfam" id="PF00496">
    <property type="entry name" value="SBP_bac_5"/>
    <property type="match status" value="1"/>
</dbReference>
<dbReference type="Gene3D" id="3.40.190.10">
    <property type="entry name" value="Periplasmic binding protein-like II"/>
    <property type="match status" value="1"/>
</dbReference>
<evidence type="ECO:0000256" key="1">
    <source>
        <dbReference type="SAM" id="Phobius"/>
    </source>
</evidence>
<protein>
    <submittedName>
        <fullName evidence="3">ABC transporter substrate-binding protein</fullName>
    </submittedName>
</protein>
<dbReference type="SUPFAM" id="SSF53850">
    <property type="entry name" value="Periplasmic binding protein-like II"/>
    <property type="match status" value="1"/>
</dbReference>
<dbReference type="GO" id="GO:1904680">
    <property type="term" value="F:peptide transmembrane transporter activity"/>
    <property type="evidence" value="ECO:0007669"/>
    <property type="project" value="TreeGrafter"/>
</dbReference>
<accession>A0A7C4H625</accession>
<dbReference type="GO" id="GO:0015833">
    <property type="term" value="P:peptide transport"/>
    <property type="evidence" value="ECO:0007669"/>
    <property type="project" value="TreeGrafter"/>
</dbReference>
<evidence type="ECO:0000259" key="2">
    <source>
        <dbReference type="Pfam" id="PF00496"/>
    </source>
</evidence>
<keyword evidence="1" id="KW-0812">Transmembrane</keyword>
<proteinExistence type="predicted"/>
<evidence type="ECO:0000313" key="3">
    <source>
        <dbReference type="EMBL" id="HGM06870.1"/>
    </source>
</evidence>
<sequence>MKNKMFMVSLILLLALALILPTISPIIYAQEFPRDQTAIISQQWGTPGGFNPLVSGRYAWGTDILMYPRPFVYGPYSDDFVPYLATSFRWVDQYTLEITLKTDAYWSDGTPITADDVVWSFEVNKLCSTAGSYIWNYISAVEAVNPQTVRFHINKTNVNYYRIVDVLTWLILPKHRWERLYNEMGCKIATEFMDTEFDKIVVGGPYRPVYWVGDTWVYERIDNWWGKKYFGLPAPKYVMHISPKSDEQVRLEWIQGNRDHMSHFVDRLWEIIATDPTKGTFDNKNCPPCMFGGSVVFFAFNLEKYPFNDVRVRKALYYVMLANNMEALKKASEAAFSGYLIPARIYPVPIIPLLERTEKYLAKDLIESFLKEATIENAKKLLDEAGIIDRNGDGIRELPDGTPFRFSILVPAGWVPVIGSATVFAEIWRKELGVDAIVDQKDFSVVWDKVSKGDYEATWWLHSTRMGPASPWINFDVAIDSRLPTNPWGGPISRYKNPVADWLLDEVGRTWDESRRAYLYRLLQEIWLRDLPFLIFGQDPHWYQYSEQYWVGWPNIDRINKYGAFYATNWDPGFLFVLFQIKSSKEISPGADVDTVPEFLKPYNRIPASVFFDELQKIAGVVAPVTVTVTQAAATATVTTTLISTKTEVRTSVVTTTTEVTVTDWTMTIAIGVVLLIVGLAIGWFIKKK</sequence>
<feature type="domain" description="Solute-binding protein family 5" evidence="2">
    <location>
        <begin position="80"/>
        <end position="471"/>
    </location>
</feature>
<keyword evidence="1" id="KW-0472">Membrane</keyword>
<dbReference type="AlphaFoldDB" id="A0A7C4H625"/>
<dbReference type="EMBL" id="DTCA01000020">
    <property type="protein sequence ID" value="HGM06870.1"/>
    <property type="molecule type" value="Genomic_DNA"/>
</dbReference>
<reference evidence="3" key="1">
    <citation type="journal article" date="2020" name="mSystems">
        <title>Genome- and Community-Level Interaction Insights into Carbon Utilization and Element Cycling Functions of Hydrothermarchaeota in Hydrothermal Sediment.</title>
        <authorList>
            <person name="Zhou Z."/>
            <person name="Liu Y."/>
            <person name="Xu W."/>
            <person name="Pan J."/>
            <person name="Luo Z.H."/>
            <person name="Li M."/>
        </authorList>
    </citation>
    <scope>NUCLEOTIDE SEQUENCE [LARGE SCALE GENOMIC DNA]</scope>
    <source>
        <strain evidence="3">SpSt-658</strain>
    </source>
</reference>
<dbReference type="PANTHER" id="PTHR30290:SF82">
    <property type="entry name" value="ABC-TYPE DIPEPTIDE_OLIGOPEPTIDE TRANSPORT SYSTEM, PERIPLASMIC COMPONENT"/>
    <property type="match status" value="1"/>
</dbReference>
<keyword evidence="1" id="KW-1133">Transmembrane helix</keyword>
<feature type="transmembrane region" description="Helical" evidence="1">
    <location>
        <begin position="665"/>
        <end position="686"/>
    </location>
</feature>
<dbReference type="PANTHER" id="PTHR30290">
    <property type="entry name" value="PERIPLASMIC BINDING COMPONENT OF ABC TRANSPORTER"/>
    <property type="match status" value="1"/>
</dbReference>
<dbReference type="InterPro" id="IPR000914">
    <property type="entry name" value="SBP_5_dom"/>
</dbReference>
<dbReference type="Gene3D" id="3.10.105.10">
    <property type="entry name" value="Dipeptide-binding Protein, Domain 3"/>
    <property type="match status" value="1"/>
</dbReference>
<dbReference type="InterPro" id="IPR039424">
    <property type="entry name" value="SBP_5"/>
</dbReference>